<keyword evidence="4" id="KW-0472">Membrane</keyword>
<evidence type="ECO:0000256" key="2">
    <source>
        <dbReference type="ARBA" id="ARBA00022692"/>
    </source>
</evidence>
<feature type="compositionally biased region" description="Basic and acidic residues" evidence="5">
    <location>
        <begin position="24"/>
        <end position="39"/>
    </location>
</feature>
<proteinExistence type="predicted"/>
<dbReference type="InterPro" id="IPR019133">
    <property type="entry name" value="MIC60"/>
</dbReference>
<feature type="region of interest" description="Disordered" evidence="5">
    <location>
        <begin position="495"/>
        <end position="518"/>
    </location>
</feature>
<name>A0ABT4VL88_9HYPH</name>
<dbReference type="Pfam" id="PF09731">
    <property type="entry name" value="Mitofilin"/>
    <property type="match status" value="1"/>
</dbReference>
<dbReference type="Proteomes" id="UP001148313">
    <property type="component" value="Unassembled WGS sequence"/>
</dbReference>
<comment type="subcellular location">
    <subcellularLocation>
        <location evidence="1">Membrane</location>
    </subcellularLocation>
</comment>
<accession>A0ABT4VL88</accession>
<evidence type="ECO:0000313" key="6">
    <source>
        <dbReference type="EMBL" id="MDA4845492.1"/>
    </source>
</evidence>
<evidence type="ECO:0000256" key="3">
    <source>
        <dbReference type="ARBA" id="ARBA00022989"/>
    </source>
</evidence>
<protein>
    <submittedName>
        <fullName evidence="6">Mitofilin family membrane protein</fullName>
    </submittedName>
</protein>
<feature type="compositionally biased region" description="Basic residues" evidence="5">
    <location>
        <begin position="1"/>
        <end position="14"/>
    </location>
</feature>
<gene>
    <name evidence="6" type="ORF">OOZ53_09040</name>
</gene>
<evidence type="ECO:0000313" key="7">
    <source>
        <dbReference type="Proteomes" id="UP001148313"/>
    </source>
</evidence>
<evidence type="ECO:0000256" key="5">
    <source>
        <dbReference type="SAM" id="MobiDB-lite"/>
    </source>
</evidence>
<keyword evidence="7" id="KW-1185">Reference proteome</keyword>
<keyword evidence="2" id="KW-0812">Transmembrane</keyword>
<reference evidence="6" key="1">
    <citation type="submission" date="2022-11" db="EMBL/GenBank/DDBJ databases">
        <title>Hoeflea poritis sp. nov., isolated from scleractinian coral Porites lutea.</title>
        <authorList>
            <person name="Zhang G."/>
            <person name="Wei Q."/>
            <person name="Cai L."/>
        </authorList>
    </citation>
    <scope>NUCLEOTIDE SEQUENCE</scope>
    <source>
        <strain evidence="6">E7-10</strain>
    </source>
</reference>
<evidence type="ECO:0000256" key="4">
    <source>
        <dbReference type="ARBA" id="ARBA00023136"/>
    </source>
</evidence>
<dbReference type="RefSeq" id="WP_271089117.1">
    <property type="nucleotide sequence ID" value="NZ_JAPJZH010000004.1"/>
</dbReference>
<keyword evidence="3" id="KW-1133">Transmembrane helix</keyword>
<dbReference type="EMBL" id="JAPJZH010000004">
    <property type="protein sequence ID" value="MDA4845492.1"/>
    <property type="molecule type" value="Genomic_DNA"/>
</dbReference>
<feature type="region of interest" description="Disordered" evidence="5">
    <location>
        <begin position="1"/>
        <end position="140"/>
    </location>
</feature>
<organism evidence="6 7">
    <name type="scientific">Hoeflea poritis</name>
    <dbReference type="NCBI Taxonomy" id="2993659"/>
    <lineage>
        <taxon>Bacteria</taxon>
        <taxon>Pseudomonadati</taxon>
        <taxon>Pseudomonadota</taxon>
        <taxon>Alphaproteobacteria</taxon>
        <taxon>Hyphomicrobiales</taxon>
        <taxon>Rhizobiaceae</taxon>
        <taxon>Hoeflea</taxon>
    </lineage>
</organism>
<feature type="compositionally biased region" description="Polar residues" evidence="5">
    <location>
        <begin position="499"/>
        <end position="518"/>
    </location>
</feature>
<sequence>MAQGSKPRHSRTTRKPVTIDLEPEAVKKEETATSDDKKKTTASAKSTAAKKSGTVPKTGTKGAKAVAEKTGDEPAPEFGRAEKVTAQAERAAKAMSGATASGGTDAKTEPAAAPAKRKTEKGPDEKPAAATKATDTGAAVAKDKAAASTGGGFRTGAAGLAGGVVAIALYAGLQWGGILPAPGGSAASGGGLSGQIDELKSSIAALEKQVADGTGSLGQDLESRLSALETGSGGGDGSAVKALETQVSSVAAKVESLGSGGQDGSLSDVTQKLSAIETAQSQQQAGLQSLQQSVTGLISKISSDEAKQNEAMQALDTRLSSIETSLSAPREDIKVARALAAANLKAAIDRGGSFMAELEAFASVDGDSPAIDQLRNFAASGVPSRAELQSGFPTVANTIINAASGSGSDSGWVDRLMNSASSIVSVRPVGDVAGDSVEAIVARMETKLNNGDLQGAVDEWKTLPETSRTASSAYEKDLAARILVEKIVSGTVNAALPTETAQPDNNAAGTTQTGGQSE</sequence>
<evidence type="ECO:0000256" key="1">
    <source>
        <dbReference type="ARBA" id="ARBA00004370"/>
    </source>
</evidence>
<feature type="compositionally biased region" description="Low complexity" evidence="5">
    <location>
        <begin position="128"/>
        <end position="140"/>
    </location>
</feature>
<feature type="compositionally biased region" description="Low complexity" evidence="5">
    <location>
        <begin position="41"/>
        <end position="52"/>
    </location>
</feature>
<dbReference type="Gene3D" id="1.10.287.1490">
    <property type="match status" value="1"/>
</dbReference>
<comment type="caution">
    <text evidence="6">The sequence shown here is derived from an EMBL/GenBank/DDBJ whole genome shotgun (WGS) entry which is preliminary data.</text>
</comment>